<keyword evidence="1" id="KW-0812">Transmembrane</keyword>
<accession>A0A843XM67</accession>
<proteinExistence type="predicted"/>
<feature type="non-terminal residue" evidence="2">
    <location>
        <position position="1"/>
    </location>
</feature>
<sequence length="74" mass="8027">MLECEREKRELGAWAPRTLLPLSAQTHSPTALMALTLAQMALVALQPDQLALLVLLLLLLLLLAQMALILGLGQ</sequence>
<keyword evidence="1" id="KW-0472">Membrane</keyword>
<feature type="transmembrane region" description="Helical" evidence="1">
    <location>
        <begin position="50"/>
        <end position="72"/>
    </location>
</feature>
<reference evidence="2" key="1">
    <citation type="submission" date="2017-07" db="EMBL/GenBank/DDBJ databases">
        <title>Taro Niue Genome Assembly and Annotation.</title>
        <authorList>
            <person name="Atibalentja N."/>
            <person name="Keating K."/>
            <person name="Fields C.J."/>
        </authorList>
    </citation>
    <scope>NUCLEOTIDE SEQUENCE</scope>
    <source>
        <strain evidence="2">Niue_2</strain>
        <tissue evidence="2">Leaf</tissue>
    </source>
</reference>
<dbReference type="EMBL" id="NMUH01010306">
    <property type="protein sequence ID" value="MQM20878.1"/>
    <property type="molecule type" value="Genomic_DNA"/>
</dbReference>
<dbReference type="AlphaFoldDB" id="A0A843XM67"/>
<evidence type="ECO:0000256" key="1">
    <source>
        <dbReference type="SAM" id="Phobius"/>
    </source>
</evidence>
<evidence type="ECO:0000313" key="2">
    <source>
        <dbReference type="EMBL" id="MQM20878.1"/>
    </source>
</evidence>
<keyword evidence="1" id="KW-1133">Transmembrane helix</keyword>
<comment type="caution">
    <text evidence="2">The sequence shown here is derived from an EMBL/GenBank/DDBJ whole genome shotgun (WGS) entry which is preliminary data.</text>
</comment>
<protein>
    <submittedName>
        <fullName evidence="2">Uncharacterized protein</fullName>
    </submittedName>
</protein>
<keyword evidence="3" id="KW-1185">Reference proteome</keyword>
<dbReference type="Proteomes" id="UP000652761">
    <property type="component" value="Unassembled WGS sequence"/>
</dbReference>
<name>A0A843XM67_COLES</name>
<evidence type="ECO:0000313" key="3">
    <source>
        <dbReference type="Proteomes" id="UP000652761"/>
    </source>
</evidence>
<gene>
    <name evidence="2" type="ORF">Taro_053907</name>
</gene>
<organism evidence="2 3">
    <name type="scientific">Colocasia esculenta</name>
    <name type="common">Wild taro</name>
    <name type="synonym">Arum esculentum</name>
    <dbReference type="NCBI Taxonomy" id="4460"/>
    <lineage>
        <taxon>Eukaryota</taxon>
        <taxon>Viridiplantae</taxon>
        <taxon>Streptophyta</taxon>
        <taxon>Embryophyta</taxon>
        <taxon>Tracheophyta</taxon>
        <taxon>Spermatophyta</taxon>
        <taxon>Magnoliopsida</taxon>
        <taxon>Liliopsida</taxon>
        <taxon>Araceae</taxon>
        <taxon>Aroideae</taxon>
        <taxon>Colocasieae</taxon>
        <taxon>Colocasia</taxon>
    </lineage>
</organism>